<gene>
    <name evidence="7" type="primary">CooX</name>
    <name evidence="7" type="ordered locus">BN4_20196</name>
</gene>
<protein>
    <submittedName>
        <fullName evidence="7">Carbon monoxide-induced hydrogenase, CooX subunit</fullName>
    </submittedName>
</protein>
<dbReference type="GO" id="GO:0003954">
    <property type="term" value="F:NADH dehydrogenase activity"/>
    <property type="evidence" value="ECO:0007669"/>
    <property type="project" value="TreeGrafter"/>
</dbReference>
<dbReference type="InterPro" id="IPR010226">
    <property type="entry name" value="NADH_quinone_OxRdtase_chainI"/>
</dbReference>
<dbReference type="InterPro" id="IPR017900">
    <property type="entry name" value="4Fe4S_Fe_S_CS"/>
</dbReference>
<dbReference type="EMBL" id="FO203427">
    <property type="protein sequence ID" value="CCH50258.1"/>
    <property type="molecule type" value="Genomic_DNA"/>
</dbReference>
<keyword evidence="1" id="KW-0004">4Fe-4S</keyword>
<reference evidence="8" key="2">
    <citation type="journal article" date="2013" name="Stand. Genomic Sci.">
        <title>Complete genome sequence of Desulfocapsa sulfexigens, a marine deltaproteobacterium specialized in disproportionating inorganic sulfur compounds.</title>
        <authorList>
            <person name="Finster K.W."/>
            <person name="Kjeldsen K.U."/>
            <person name="Kube M."/>
            <person name="Reinhardt R."/>
            <person name="Mussmann M."/>
            <person name="Amann R."/>
            <person name="Schreiber L."/>
        </authorList>
    </citation>
    <scope>NUCLEOTIDE SEQUENCE [LARGE SCALE GENOMIC DNA]</scope>
    <source>
        <strain evidence="8">DSM 10523 / SB164P1</strain>
    </source>
</reference>
<dbReference type="BioCyc" id="DPIE1322246:BN4_RS15205-MONOMER"/>
<evidence type="ECO:0000256" key="5">
    <source>
        <dbReference type="ARBA" id="ARBA00023014"/>
    </source>
</evidence>
<keyword evidence="5" id="KW-0411">Iron-sulfur</keyword>
<keyword evidence="8" id="KW-1185">Reference proteome</keyword>
<dbReference type="RefSeq" id="WP_015416300.1">
    <property type="nucleotide sequence ID" value="NC_020409.1"/>
</dbReference>
<dbReference type="PANTHER" id="PTHR10849">
    <property type="entry name" value="NADH DEHYDROGENASE UBIQUINONE IRON-SULFUR PROTEIN 8, MITOCHONDRIAL"/>
    <property type="match status" value="1"/>
</dbReference>
<dbReference type="OrthoDB" id="9803192at2"/>
<evidence type="ECO:0000256" key="3">
    <source>
        <dbReference type="ARBA" id="ARBA00022737"/>
    </source>
</evidence>
<reference evidence="7 8" key="1">
    <citation type="journal article" date="2013" name="PLoS ONE">
        <title>The first genomic and proteomic characterization of a deep-sea sulfate reducer: insights into the piezophilic lifestyle of Desulfovibrio piezophilus.</title>
        <authorList>
            <person name="Pradel N."/>
            <person name="Ji B."/>
            <person name="Gimenez G."/>
            <person name="Talla E."/>
            <person name="Lenoble P."/>
            <person name="Garel M."/>
            <person name="Tamburini C."/>
            <person name="Fourquet P."/>
            <person name="Lebrun R."/>
            <person name="Bertin P."/>
            <person name="Denis Y."/>
            <person name="Pophillat M."/>
            <person name="Barbe V."/>
            <person name="Ollivier B."/>
            <person name="Dolla A."/>
        </authorList>
    </citation>
    <scope>NUCLEOTIDE SEQUENCE [LARGE SCALE GENOMIC DNA]</scope>
    <source>
        <strain evidence="8">DSM 10523 / SB164P1</strain>
    </source>
</reference>
<evidence type="ECO:0000256" key="2">
    <source>
        <dbReference type="ARBA" id="ARBA00022723"/>
    </source>
</evidence>
<dbReference type="PROSITE" id="PS51379">
    <property type="entry name" value="4FE4S_FER_2"/>
    <property type="match status" value="2"/>
</dbReference>
<name>M1WYB7_PSEP2</name>
<sequence length="178" mass="20005">MFPFLKILVSNLLKGPSTEPFPLGEAHTPTRFRGRAELDPNLCLTCGICRHVCAGGAIDLTESTSGNGVEFRLWHNTCTFCGLCEHYCPTKAIRMTQDWHLAHAQEEKYTCCETRFVEYPTCLECGERMLPTLGKKLHTHAIGSVDAASIMQTCPTCRRKISARHQAQSTRLAFMDRR</sequence>
<proteinExistence type="predicted"/>
<dbReference type="SUPFAM" id="SSF54862">
    <property type="entry name" value="4Fe-4S ferredoxins"/>
    <property type="match status" value="1"/>
</dbReference>
<dbReference type="GO" id="GO:0009060">
    <property type="term" value="P:aerobic respiration"/>
    <property type="evidence" value="ECO:0007669"/>
    <property type="project" value="TreeGrafter"/>
</dbReference>
<dbReference type="Pfam" id="PF12838">
    <property type="entry name" value="Fer4_7"/>
    <property type="match status" value="1"/>
</dbReference>
<dbReference type="Proteomes" id="UP000011724">
    <property type="component" value="Chromosome"/>
</dbReference>
<evidence type="ECO:0000313" key="8">
    <source>
        <dbReference type="Proteomes" id="UP000011724"/>
    </source>
</evidence>
<dbReference type="AlphaFoldDB" id="M1WYB7"/>
<dbReference type="PATRIC" id="fig|879567.3.peg.3266"/>
<keyword evidence="3" id="KW-0677">Repeat</keyword>
<dbReference type="GO" id="GO:0016020">
    <property type="term" value="C:membrane"/>
    <property type="evidence" value="ECO:0007669"/>
    <property type="project" value="InterPro"/>
</dbReference>
<dbReference type="PROSITE" id="PS00198">
    <property type="entry name" value="4FE4S_FER_1"/>
    <property type="match status" value="1"/>
</dbReference>
<evidence type="ECO:0000313" key="7">
    <source>
        <dbReference type="EMBL" id="CCH50258.1"/>
    </source>
</evidence>
<organism evidence="7 8">
    <name type="scientific">Pseudodesulfovibrio piezophilus (strain DSM 21447 / JCM 15486 / C1TLV30)</name>
    <name type="common">Desulfovibrio piezophilus</name>
    <dbReference type="NCBI Taxonomy" id="1322246"/>
    <lineage>
        <taxon>Bacteria</taxon>
        <taxon>Pseudomonadati</taxon>
        <taxon>Thermodesulfobacteriota</taxon>
        <taxon>Desulfovibrionia</taxon>
        <taxon>Desulfovibrionales</taxon>
        <taxon>Desulfovibrionaceae</taxon>
    </lineage>
</organism>
<dbReference type="Gene3D" id="3.30.70.3270">
    <property type="match status" value="1"/>
</dbReference>
<feature type="domain" description="4Fe-4S ferredoxin-type" evidence="6">
    <location>
        <begin position="69"/>
        <end position="98"/>
    </location>
</feature>
<evidence type="ECO:0000256" key="4">
    <source>
        <dbReference type="ARBA" id="ARBA00023004"/>
    </source>
</evidence>
<dbReference type="STRING" id="1322246.BN4_20196"/>
<evidence type="ECO:0000259" key="6">
    <source>
        <dbReference type="PROSITE" id="PS51379"/>
    </source>
</evidence>
<accession>M1WYB7</accession>
<keyword evidence="4" id="KW-0408">Iron</keyword>
<dbReference type="HOGENOM" id="CLU_067218_3_1_7"/>
<dbReference type="eggNOG" id="COG1143">
    <property type="taxonomic scope" value="Bacteria"/>
</dbReference>
<keyword evidence="2" id="KW-0479">Metal-binding</keyword>
<evidence type="ECO:0000256" key="1">
    <source>
        <dbReference type="ARBA" id="ARBA00022485"/>
    </source>
</evidence>
<dbReference type="GO" id="GO:0051539">
    <property type="term" value="F:4 iron, 4 sulfur cluster binding"/>
    <property type="evidence" value="ECO:0007669"/>
    <property type="project" value="UniProtKB-KW"/>
</dbReference>
<dbReference type="GO" id="GO:0046872">
    <property type="term" value="F:metal ion binding"/>
    <property type="evidence" value="ECO:0007669"/>
    <property type="project" value="UniProtKB-KW"/>
</dbReference>
<feature type="domain" description="4Fe-4S ferredoxin-type" evidence="6">
    <location>
        <begin position="34"/>
        <end position="63"/>
    </location>
</feature>
<dbReference type="InterPro" id="IPR017896">
    <property type="entry name" value="4Fe4S_Fe-S-bd"/>
</dbReference>
<dbReference type="PANTHER" id="PTHR10849:SF35">
    <property type="entry name" value="FORMATE HYDROGENLYASE SUBUNIT 6-RELATED"/>
    <property type="match status" value="1"/>
</dbReference>
<dbReference type="KEGG" id="dpi:BN4_20196"/>